<sequence length="113" mass="12241">MLMTKAPIQEFITRSLGAYLVALLFNAIAAGMVIVSWGFDLGSRGSVSDVVAQFLTGLSVALWVVFLVMDLRRVGCDCVEARRGQSGYVVVAALLALCAVAIAYREVFRIPFH</sequence>
<accession>A0A540VC67</accession>
<evidence type="ECO:0000313" key="2">
    <source>
        <dbReference type="EMBL" id="TQE94364.1"/>
    </source>
</evidence>
<proteinExistence type="predicted"/>
<feature type="transmembrane region" description="Helical" evidence="1">
    <location>
        <begin position="51"/>
        <end position="68"/>
    </location>
</feature>
<keyword evidence="1" id="KW-1133">Transmembrane helix</keyword>
<organism evidence="2 3">
    <name type="scientific">Spiribacter salinus</name>
    <dbReference type="NCBI Taxonomy" id="1335746"/>
    <lineage>
        <taxon>Bacteria</taxon>
        <taxon>Pseudomonadati</taxon>
        <taxon>Pseudomonadota</taxon>
        <taxon>Gammaproteobacteria</taxon>
        <taxon>Chromatiales</taxon>
        <taxon>Ectothiorhodospiraceae</taxon>
        <taxon>Spiribacter</taxon>
    </lineage>
</organism>
<protein>
    <submittedName>
        <fullName evidence="2">Uncharacterized protein</fullName>
    </submittedName>
</protein>
<keyword evidence="1" id="KW-0812">Transmembrane</keyword>
<comment type="caution">
    <text evidence="2">The sequence shown here is derived from an EMBL/GenBank/DDBJ whole genome shotgun (WGS) entry which is preliminary data.</text>
</comment>
<feature type="transmembrane region" description="Helical" evidence="1">
    <location>
        <begin position="16"/>
        <end position="39"/>
    </location>
</feature>
<keyword evidence="1" id="KW-0472">Membrane</keyword>
<gene>
    <name evidence="2" type="ORF">FKY71_17670</name>
</gene>
<feature type="transmembrane region" description="Helical" evidence="1">
    <location>
        <begin position="88"/>
        <end position="104"/>
    </location>
</feature>
<evidence type="ECO:0000313" key="3">
    <source>
        <dbReference type="Proteomes" id="UP000315400"/>
    </source>
</evidence>
<dbReference type="AlphaFoldDB" id="A0A540VC67"/>
<evidence type="ECO:0000256" key="1">
    <source>
        <dbReference type="SAM" id="Phobius"/>
    </source>
</evidence>
<dbReference type="Proteomes" id="UP000315400">
    <property type="component" value="Unassembled WGS sequence"/>
</dbReference>
<reference evidence="2 3" key="1">
    <citation type="submission" date="2019-06" db="EMBL/GenBank/DDBJ databases">
        <title>Metagenome assembled Genome of Spiribacter salinus SL48-SHIP from the microbial mat of Salt Lake 48 (Novosibirsk region, Russia).</title>
        <authorList>
            <person name="Shipova A."/>
            <person name="Rozanov A.S."/>
            <person name="Bryanskaya A.V."/>
            <person name="Peltek S.E."/>
        </authorList>
    </citation>
    <scope>NUCLEOTIDE SEQUENCE [LARGE SCALE GENOMIC DNA]</scope>
    <source>
        <strain evidence="2">SL48-SHIP-2</strain>
    </source>
</reference>
<name>A0A540VC67_9GAMM</name>
<dbReference type="EMBL" id="VIFK01000424">
    <property type="protein sequence ID" value="TQE94364.1"/>
    <property type="molecule type" value="Genomic_DNA"/>
</dbReference>